<reference evidence="3" key="3">
    <citation type="submission" date="2024-06" db="EMBL/GenBank/DDBJ databases">
        <authorList>
            <person name="Zeng C."/>
        </authorList>
    </citation>
    <scope>NUCLEOTIDE SEQUENCE [LARGE SCALE GENOMIC DNA]</scope>
    <source>
        <strain evidence="3">ZCY20-5</strain>
    </source>
</reference>
<gene>
    <name evidence="2" type="ORF">PXC00_13945</name>
</gene>
<reference evidence="2 3" key="2">
    <citation type="submission" date="2024-06" db="EMBL/GenBank/DDBJ databases">
        <title>Caproicibacterium argilliputei sp. nov, a novel caproic acid producing anaerobic bacterium isolated from pit mud.</title>
        <authorList>
            <person name="Xia S."/>
        </authorList>
    </citation>
    <scope>NUCLEOTIDE SEQUENCE [LARGE SCALE GENOMIC DNA]</scope>
    <source>
        <strain evidence="2 3">ZCY20-5</strain>
    </source>
</reference>
<feature type="transmembrane region" description="Helical" evidence="1">
    <location>
        <begin position="91"/>
        <end position="111"/>
    </location>
</feature>
<evidence type="ECO:0000313" key="2">
    <source>
        <dbReference type="EMBL" id="WOC32265.1"/>
    </source>
</evidence>
<keyword evidence="1" id="KW-0472">Membrane</keyword>
<sequence>MGVIPIFYLNWYVTGGNINFDIKYTYLGNMTAGVWNLFRVDLSPYSARVQQFGYFARGWWIVTVVLLITERVLLTRTVRKDVRERCPRHQLVWTILTAVFGMLSVIGYAVAGRTVYARKVVCADCGHAVRHTPKMKISWQWKFLCLFVFLIFEFFFFYANSLIGNIREL</sequence>
<protein>
    <submittedName>
        <fullName evidence="2">Uncharacterized protein</fullName>
    </submittedName>
</protein>
<reference evidence="3" key="1">
    <citation type="submission" date="2024-06" db="EMBL/GenBank/DDBJ databases">
        <title>Caproicibacterium argilliputei sp. nov, a novel caproic acid producing anaerobic bacterium isolated from pit mud.</title>
        <authorList>
            <person name="Zeng C."/>
        </authorList>
    </citation>
    <scope>NUCLEOTIDE SEQUENCE [LARGE SCALE GENOMIC DNA]</scope>
    <source>
        <strain evidence="3">ZCY20-5</strain>
    </source>
</reference>
<dbReference type="KEGG" id="carl:PXC00_13945"/>
<dbReference type="Proteomes" id="UP001300604">
    <property type="component" value="Chromosome"/>
</dbReference>
<name>A0AA97H207_9FIRM</name>
<dbReference type="RefSeq" id="WP_275846605.1">
    <property type="nucleotide sequence ID" value="NZ_CP135996.1"/>
</dbReference>
<evidence type="ECO:0000256" key="1">
    <source>
        <dbReference type="SAM" id="Phobius"/>
    </source>
</evidence>
<proteinExistence type="predicted"/>
<dbReference type="EMBL" id="CP135996">
    <property type="protein sequence ID" value="WOC32265.1"/>
    <property type="molecule type" value="Genomic_DNA"/>
</dbReference>
<accession>A0AA97H207</accession>
<keyword evidence="3" id="KW-1185">Reference proteome</keyword>
<keyword evidence="1" id="KW-1133">Transmembrane helix</keyword>
<evidence type="ECO:0000313" key="3">
    <source>
        <dbReference type="Proteomes" id="UP001300604"/>
    </source>
</evidence>
<feature type="transmembrane region" description="Helical" evidence="1">
    <location>
        <begin position="139"/>
        <end position="159"/>
    </location>
</feature>
<feature type="transmembrane region" description="Helical" evidence="1">
    <location>
        <begin position="52"/>
        <end position="70"/>
    </location>
</feature>
<dbReference type="AlphaFoldDB" id="A0AA97H207"/>
<organism evidence="2 3">
    <name type="scientific">Caproicibacterium argilliputei</name>
    <dbReference type="NCBI Taxonomy" id="3030016"/>
    <lineage>
        <taxon>Bacteria</taxon>
        <taxon>Bacillati</taxon>
        <taxon>Bacillota</taxon>
        <taxon>Clostridia</taxon>
        <taxon>Eubacteriales</taxon>
        <taxon>Oscillospiraceae</taxon>
        <taxon>Caproicibacterium</taxon>
    </lineage>
</organism>
<keyword evidence="1" id="KW-0812">Transmembrane</keyword>